<feature type="transmembrane region" description="Helical" evidence="12">
    <location>
        <begin position="455"/>
        <end position="482"/>
    </location>
</feature>
<evidence type="ECO:0000256" key="1">
    <source>
        <dbReference type="ARBA" id="ARBA00004141"/>
    </source>
</evidence>
<evidence type="ECO:0000256" key="4">
    <source>
        <dbReference type="ARBA" id="ARBA00022692"/>
    </source>
</evidence>
<dbReference type="Gene3D" id="1.10.287.770">
    <property type="entry name" value="YojJ-like"/>
    <property type="match status" value="1"/>
</dbReference>
<gene>
    <name evidence="13" type="ORF">OXX778_LOCUS6012</name>
</gene>
<dbReference type="Pfam" id="PF00858">
    <property type="entry name" value="ASC"/>
    <property type="match status" value="1"/>
</dbReference>
<comment type="similarity">
    <text evidence="11">Belongs to the amiloride-sensitive sodium channel (TC 1.A.6) family.</text>
</comment>
<dbReference type="PRINTS" id="PR01078">
    <property type="entry name" value="AMINACHANNEL"/>
</dbReference>
<dbReference type="Proteomes" id="UP000663879">
    <property type="component" value="Unassembled WGS sequence"/>
</dbReference>
<evidence type="ECO:0000256" key="6">
    <source>
        <dbReference type="ARBA" id="ARBA00023053"/>
    </source>
</evidence>
<evidence type="ECO:0000256" key="12">
    <source>
        <dbReference type="SAM" id="Phobius"/>
    </source>
</evidence>
<dbReference type="Gene3D" id="2.60.470.10">
    <property type="entry name" value="Acid-sensing ion channels like domains"/>
    <property type="match status" value="1"/>
</dbReference>
<dbReference type="GO" id="GO:0005886">
    <property type="term" value="C:plasma membrane"/>
    <property type="evidence" value="ECO:0007669"/>
    <property type="project" value="TreeGrafter"/>
</dbReference>
<comment type="subcellular location">
    <subcellularLocation>
        <location evidence="1">Membrane</location>
        <topology evidence="1">Multi-pass membrane protein</topology>
    </subcellularLocation>
</comment>
<keyword evidence="7 11" id="KW-0406">Ion transport</keyword>
<protein>
    <submittedName>
        <fullName evidence="13">Uncharacterized protein</fullName>
    </submittedName>
</protein>
<evidence type="ECO:0000256" key="9">
    <source>
        <dbReference type="ARBA" id="ARBA00023201"/>
    </source>
</evidence>
<reference evidence="13" key="1">
    <citation type="submission" date="2021-02" db="EMBL/GenBank/DDBJ databases">
        <authorList>
            <person name="Nowell W R."/>
        </authorList>
    </citation>
    <scope>NUCLEOTIDE SEQUENCE</scope>
    <source>
        <strain evidence="13">Ploen Becks lab</strain>
    </source>
</reference>
<dbReference type="GO" id="GO:0015280">
    <property type="term" value="F:ligand-gated sodium channel activity"/>
    <property type="evidence" value="ECO:0007669"/>
    <property type="project" value="TreeGrafter"/>
</dbReference>
<evidence type="ECO:0000256" key="5">
    <source>
        <dbReference type="ARBA" id="ARBA00022989"/>
    </source>
</evidence>
<feature type="transmembrane region" description="Helical" evidence="12">
    <location>
        <begin position="41"/>
        <end position="59"/>
    </location>
</feature>
<dbReference type="InterPro" id="IPR001873">
    <property type="entry name" value="ENaC"/>
</dbReference>
<keyword evidence="2 11" id="KW-0813">Transport</keyword>
<keyword evidence="6" id="KW-0915">Sodium</keyword>
<evidence type="ECO:0000256" key="7">
    <source>
        <dbReference type="ARBA" id="ARBA00023065"/>
    </source>
</evidence>
<comment type="caution">
    <text evidence="13">The sequence shown here is derived from an EMBL/GenBank/DDBJ whole genome shotgun (WGS) entry which is preliminary data.</text>
</comment>
<evidence type="ECO:0000313" key="14">
    <source>
        <dbReference type="Proteomes" id="UP000663879"/>
    </source>
</evidence>
<dbReference type="EMBL" id="CAJNOC010000688">
    <property type="protein sequence ID" value="CAF0791904.1"/>
    <property type="molecule type" value="Genomic_DNA"/>
</dbReference>
<evidence type="ECO:0000256" key="3">
    <source>
        <dbReference type="ARBA" id="ARBA00022461"/>
    </source>
</evidence>
<keyword evidence="8 12" id="KW-0472">Membrane</keyword>
<dbReference type="AlphaFoldDB" id="A0A813RY74"/>
<evidence type="ECO:0000256" key="11">
    <source>
        <dbReference type="RuleBase" id="RU000679"/>
    </source>
</evidence>
<proteinExistence type="inferred from homology"/>
<keyword evidence="14" id="KW-1185">Reference proteome</keyword>
<keyword evidence="5 12" id="KW-1133">Transmembrane helix</keyword>
<keyword evidence="4 11" id="KW-0812">Transmembrane</keyword>
<sequence length="502" mass="57984">MSIPKSGLRRKLKNSFKDWILDSTSHGFPKIFKTERLSLKVMWTIGLCISIGFCSYLIARSIMNYVQFGVTTTIRYKTEIPMDLPAVSICQNLMFSTQKSAEFKENVWRKNGIEDIFNSTFLSTFFASNYQESMNLIITEYFSRLNALNYNLNSEIKKTFGFNLEEIMISCFIGTLECKKDDFIWYFDQFYGNCYLFNTGKFENGTVKEKYTQSDLGYFGGIRFEFLNKIKPVENYTISKGFHLTIFDSNSTANSQKGLDISPKVLTNIMLKKRKITQLPDPYSECLIDHSSFQSSEVYQSTLKKSETYSQDICYDICFQEYLISKCNCSDPNKPFFKNVKNCLTIEEIFCVFIAYTEFMAKLDVKVTCSKHCPLECETVQYDYTSSFSEYPTNIQARGILNYLSRRNISNNYSLDEIINNSLQVNIYHAQLKLETIEESKQMELVDLISNIGGILGLFIGISILSFAELIEICLEILFVIFETKNKAKIINVESKINQIKV</sequence>
<evidence type="ECO:0000256" key="10">
    <source>
        <dbReference type="ARBA" id="ARBA00023303"/>
    </source>
</evidence>
<dbReference type="PANTHER" id="PTHR11690">
    <property type="entry name" value="AMILORIDE-SENSITIVE SODIUM CHANNEL-RELATED"/>
    <property type="match status" value="1"/>
</dbReference>
<dbReference type="PANTHER" id="PTHR11690:SF244">
    <property type="entry name" value="DEGENERIN LIKE"/>
    <property type="match status" value="1"/>
</dbReference>
<accession>A0A813RY74</accession>
<evidence type="ECO:0000313" key="13">
    <source>
        <dbReference type="EMBL" id="CAF0791904.1"/>
    </source>
</evidence>
<evidence type="ECO:0000256" key="8">
    <source>
        <dbReference type="ARBA" id="ARBA00023136"/>
    </source>
</evidence>
<keyword evidence="9 11" id="KW-0739">Sodium transport</keyword>
<organism evidence="13 14">
    <name type="scientific">Brachionus calyciflorus</name>
    <dbReference type="NCBI Taxonomy" id="104777"/>
    <lineage>
        <taxon>Eukaryota</taxon>
        <taxon>Metazoa</taxon>
        <taxon>Spiralia</taxon>
        <taxon>Gnathifera</taxon>
        <taxon>Rotifera</taxon>
        <taxon>Eurotatoria</taxon>
        <taxon>Monogononta</taxon>
        <taxon>Pseudotrocha</taxon>
        <taxon>Ploima</taxon>
        <taxon>Brachionidae</taxon>
        <taxon>Brachionus</taxon>
    </lineage>
</organism>
<evidence type="ECO:0000256" key="2">
    <source>
        <dbReference type="ARBA" id="ARBA00022448"/>
    </source>
</evidence>
<keyword evidence="3 11" id="KW-0894">Sodium channel</keyword>
<dbReference type="OrthoDB" id="6421178at2759"/>
<name>A0A813RY74_9BILA</name>
<keyword evidence="10 11" id="KW-0407">Ion channel</keyword>